<feature type="domain" description="MOSC" evidence="1">
    <location>
        <begin position="119"/>
        <end position="269"/>
    </location>
</feature>
<dbReference type="PANTHER" id="PTHR14237">
    <property type="entry name" value="MOLYBDOPTERIN COFACTOR SULFURASE MOSC"/>
    <property type="match status" value="1"/>
</dbReference>
<evidence type="ECO:0000313" key="2">
    <source>
        <dbReference type="EMBL" id="MFO7191128.1"/>
    </source>
</evidence>
<accession>A0ABD6FCK5</accession>
<dbReference type="InterPro" id="IPR005303">
    <property type="entry name" value="MOCOS_middle"/>
</dbReference>
<name>A0ABD6FCK5_9PSEU</name>
<dbReference type="InterPro" id="IPR005302">
    <property type="entry name" value="MoCF_Sase_C"/>
</dbReference>
<evidence type="ECO:0000259" key="1">
    <source>
        <dbReference type="PROSITE" id="PS51340"/>
    </source>
</evidence>
<dbReference type="Pfam" id="PF03476">
    <property type="entry name" value="MOSC_N"/>
    <property type="match status" value="1"/>
</dbReference>
<dbReference type="Proteomes" id="UP000249324">
    <property type="component" value="Unassembled WGS sequence"/>
</dbReference>
<gene>
    <name evidence="2" type="ORF">DIU77_002650</name>
</gene>
<proteinExistence type="predicted"/>
<dbReference type="SUPFAM" id="SSF50800">
    <property type="entry name" value="PK beta-barrel domain-like"/>
    <property type="match status" value="1"/>
</dbReference>
<dbReference type="PANTHER" id="PTHR14237:SF19">
    <property type="entry name" value="MITOCHONDRIAL AMIDOXIME REDUCING COMPONENT 1"/>
    <property type="match status" value="1"/>
</dbReference>
<organism evidence="2 3">
    <name type="scientific">Thermocrispum agreste</name>
    <dbReference type="NCBI Taxonomy" id="37925"/>
    <lineage>
        <taxon>Bacteria</taxon>
        <taxon>Bacillati</taxon>
        <taxon>Actinomycetota</taxon>
        <taxon>Actinomycetes</taxon>
        <taxon>Pseudonocardiales</taxon>
        <taxon>Pseudonocardiaceae</taxon>
        <taxon>Thermocrispum</taxon>
    </lineage>
</organism>
<comment type="caution">
    <text evidence="2">The sequence shown here is derived from an EMBL/GenBank/DDBJ whole genome shotgun (WGS) entry which is preliminary data.</text>
</comment>
<dbReference type="PROSITE" id="PS51340">
    <property type="entry name" value="MOSC"/>
    <property type="match status" value="1"/>
</dbReference>
<sequence>MPLPVVHSLHYYPVKSCRGVSVPASDVLATGLRHDRSFAVVDEFGRCITQREYPALAAVTVDLRDDVLTVRASSQGQLSIPVQLDGKRHPVTVFTFSGDGVDQGDDAATWFGDYLRRPCRLVRVAPDHHRVASGETPGTTGFADGQALTVASLASLADLNERIVMRGGEPVPMDRFRPNIVVDGWTEPFIEDRARRMIVGTAEIGFAKRDTRCSITLVDQATGVRRGSEPIRTLATYRRDPEKGRVAFAVKCNVVRPGRLAVGDPVDVTAWGPGLTAD</sequence>
<dbReference type="EMBL" id="QGUI02000016">
    <property type="protein sequence ID" value="MFO7191128.1"/>
    <property type="molecule type" value="Genomic_DNA"/>
</dbReference>
<dbReference type="AlphaFoldDB" id="A0ABD6FCK5"/>
<evidence type="ECO:0000313" key="3">
    <source>
        <dbReference type="Proteomes" id="UP000249324"/>
    </source>
</evidence>
<protein>
    <submittedName>
        <fullName evidence="2">MOSC N-terminal beta barrel domain-containing protein</fullName>
    </submittedName>
</protein>
<dbReference type="SUPFAM" id="SSF141673">
    <property type="entry name" value="MOSC N-terminal domain-like"/>
    <property type="match status" value="1"/>
</dbReference>
<dbReference type="InterPro" id="IPR011037">
    <property type="entry name" value="Pyrv_Knase-like_insert_dom_sf"/>
</dbReference>
<reference evidence="2 3" key="1">
    <citation type="journal article" date="2021" name="BMC Genomics">
        <title>Genome-resolved metagenome and metatranscriptome analyses of thermophilic composting reveal key bacterial players and their metabolic interactions.</title>
        <authorList>
            <person name="Braga L.P.P."/>
            <person name="Pereira R.V."/>
            <person name="Martins L.F."/>
            <person name="Moura L.M.S."/>
            <person name="Sanchez F.B."/>
            <person name="Patane J.S.L."/>
            <person name="da Silva A.M."/>
            <person name="Setubal J.C."/>
        </authorList>
    </citation>
    <scope>NUCLEOTIDE SEQUENCE [LARGE SCALE GENOMIC DNA]</scope>
    <source>
        <strain evidence="2">ZC4RG45</strain>
    </source>
</reference>
<dbReference type="Pfam" id="PF03473">
    <property type="entry name" value="MOSC"/>
    <property type="match status" value="1"/>
</dbReference>